<gene>
    <name evidence="2" type="ORF">GCM10009765_49890</name>
</gene>
<dbReference type="EMBL" id="BAAANY010000020">
    <property type="protein sequence ID" value="GAA1694649.1"/>
    <property type="molecule type" value="Genomic_DNA"/>
</dbReference>
<evidence type="ECO:0000313" key="2">
    <source>
        <dbReference type="EMBL" id="GAA1694649.1"/>
    </source>
</evidence>
<evidence type="ECO:0000313" key="3">
    <source>
        <dbReference type="Proteomes" id="UP001500618"/>
    </source>
</evidence>
<reference evidence="2 3" key="1">
    <citation type="journal article" date="2019" name="Int. J. Syst. Evol. Microbiol.">
        <title>The Global Catalogue of Microorganisms (GCM) 10K type strain sequencing project: providing services to taxonomists for standard genome sequencing and annotation.</title>
        <authorList>
            <consortium name="The Broad Institute Genomics Platform"/>
            <consortium name="The Broad Institute Genome Sequencing Center for Infectious Disease"/>
            <person name="Wu L."/>
            <person name="Ma J."/>
        </authorList>
    </citation>
    <scope>NUCLEOTIDE SEQUENCE [LARGE SCALE GENOMIC DNA]</scope>
    <source>
        <strain evidence="2 3">JCM 14718</strain>
    </source>
</reference>
<keyword evidence="3" id="KW-1185">Reference proteome</keyword>
<feature type="region of interest" description="Disordered" evidence="1">
    <location>
        <begin position="1"/>
        <end position="32"/>
    </location>
</feature>
<feature type="compositionally biased region" description="Polar residues" evidence="1">
    <location>
        <begin position="9"/>
        <end position="21"/>
    </location>
</feature>
<evidence type="ECO:0000256" key="1">
    <source>
        <dbReference type="SAM" id="MobiDB-lite"/>
    </source>
</evidence>
<sequence length="70" mass="7718">MWGDGQVRATASRTRPSNTYLATDLRPTPDQGLHPTAIALRLVRFASWKTASGESEDGVEAVDFADRRSR</sequence>
<feature type="region of interest" description="Disordered" evidence="1">
    <location>
        <begin position="51"/>
        <end position="70"/>
    </location>
</feature>
<accession>A0ABN2HX44</accession>
<dbReference type="Proteomes" id="UP001500618">
    <property type="component" value="Unassembled WGS sequence"/>
</dbReference>
<comment type="caution">
    <text evidence="2">The sequence shown here is derived from an EMBL/GenBank/DDBJ whole genome shotgun (WGS) entry which is preliminary data.</text>
</comment>
<organism evidence="2 3">
    <name type="scientific">Fodinicola feengrottensis</name>
    <dbReference type="NCBI Taxonomy" id="435914"/>
    <lineage>
        <taxon>Bacteria</taxon>
        <taxon>Bacillati</taxon>
        <taxon>Actinomycetota</taxon>
        <taxon>Actinomycetes</taxon>
        <taxon>Mycobacteriales</taxon>
        <taxon>Fodinicola</taxon>
    </lineage>
</organism>
<protein>
    <submittedName>
        <fullName evidence="2">Uncharacterized protein</fullName>
    </submittedName>
</protein>
<name>A0ABN2HX44_9ACTN</name>
<proteinExistence type="predicted"/>